<feature type="domain" description="Ubiquitin-like protease family profile" evidence="3">
    <location>
        <begin position="132"/>
        <end position="240"/>
    </location>
</feature>
<dbReference type="Gene3D" id="3.40.395.10">
    <property type="entry name" value="Adenoviral Proteinase, Chain A"/>
    <property type="match status" value="1"/>
</dbReference>
<evidence type="ECO:0000256" key="1">
    <source>
        <dbReference type="ARBA" id="ARBA00022670"/>
    </source>
</evidence>
<name>A0A6C0HF28_9ZZZZ</name>
<sequence>MFDEETLKALQKAYNSEHPKDPITGDIWNSLKTKLHKKCRAGKTSCIVAHLLTRPKAPDSWITKPEDWLSSTDIENVERGFEKLFPKYKFLGCIPIDFDLKSNSGQCLVSVLCSLHVKDLYAKGTRQIGIVFNTDKHDGPGKHWFALFADVDETLEYPRITYFDSYATKPEKELNVLMTRWKNEIDDMGLGKTVLTRNSTRHQYKDSECGIYSVYFHYCCLLGIPLDERIPDDVINKFRKLLFKVG</sequence>
<protein>
    <recommendedName>
        <fullName evidence="3">Ubiquitin-like protease family profile domain-containing protein</fullName>
    </recommendedName>
</protein>
<dbReference type="InterPro" id="IPR038765">
    <property type="entry name" value="Papain-like_cys_pep_sf"/>
</dbReference>
<dbReference type="EMBL" id="MN739946">
    <property type="protein sequence ID" value="QHT79202.1"/>
    <property type="molecule type" value="Genomic_DNA"/>
</dbReference>
<evidence type="ECO:0000259" key="3">
    <source>
        <dbReference type="Pfam" id="PF02902"/>
    </source>
</evidence>
<dbReference type="GO" id="GO:0006508">
    <property type="term" value="P:proteolysis"/>
    <property type="evidence" value="ECO:0007669"/>
    <property type="project" value="UniProtKB-KW"/>
</dbReference>
<dbReference type="AlphaFoldDB" id="A0A6C0HF28"/>
<accession>A0A6C0HF28</accession>
<evidence type="ECO:0000256" key="2">
    <source>
        <dbReference type="ARBA" id="ARBA00022801"/>
    </source>
</evidence>
<proteinExistence type="predicted"/>
<evidence type="ECO:0000313" key="4">
    <source>
        <dbReference type="EMBL" id="QHT79202.1"/>
    </source>
</evidence>
<dbReference type="Pfam" id="PF02902">
    <property type="entry name" value="Peptidase_C48"/>
    <property type="match status" value="1"/>
</dbReference>
<keyword evidence="1" id="KW-0645">Protease</keyword>
<organism evidence="4">
    <name type="scientific">viral metagenome</name>
    <dbReference type="NCBI Taxonomy" id="1070528"/>
    <lineage>
        <taxon>unclassified sequences</taxon>
        <taxon>metagenomes</taxon>
        <taxon>organismal metagenomes</taxon>
    </lineage>
</organism>
<dbReference type="GO" id="GO:0008234">
    <property type="term" value="F:cysteine-type peptidase activity"/>
    <property type="evidence" value="ECO:0007669"/>
    <property type="project" value="InterPro"/>
</dbReference>
<dbReference type="SUPFAM" id="SSF54001">
    <property type="entry name" value="Cysteine proteinases"/>
    <property type="match status" value="1"/>
</dbReference>
<keyword evidence="2" id="KW-0378">Hydrolase</keyword>
<dbReference type="InterPro" id="IPR003653">
    <property type="entry name" value="Peptidase_C48_C"/>
</dbReference>
<reference evidence="4" key="1">
    <citation type="journal article" date="2020" name="Nature">
        <title>Giant virus diversity and host interactions through global metagenomics.</title>
        <authorList>
            <person name="Schulz F."/>
            <person name="Roux S."/>
            <person name="Paez-Espino D."/>
            <person name="Jungbluth S."/>
            <person name="Walsh D.A."/>
            <person name="Denef V.J."/>
            <person name="McMahon K.D."/>
            <person name="Konstantinidis K.T."/>
            <person name="Eloe-Fadrosh E.A."/>
            <person name="Kyrpides N.C."/>
            <person name="Woyke T."/>
        </authorList>
    </citation>
    <scope>NUCLEOTIDE SEQUENCE</scope>
    <source>
        <strain evidence="4">GVMAG-M-3300023179-99</strain>
    </source>
</reference>